<evidence type="ECO:0000256" key="8">
    <source>
        <dbReference type="ARBA" id="ARBA00022840"/>
    </source>
</evidence>
<dbReference type="PANTHER" id="PTHR32182">
    <property type="entry name" value="DNA REPLICATION AND REPAIR PROTEIN RECF"/>
    <property type="match status" value="1"/>
</dbReference>
<evidence type="ECO:0000256" key="12">
    <source>
        <dbReference type="HAMAP-Rule" id="MF_00365"/>
    </source>
</evidence>
<comment type="function">
    <text evidence="12 13">The RecF protein is involved in DNA metabolism; it is required for DNA replication and normal SOS inducibility. RecF binds preferentially to single-stranded, linear DNA. It also seems to bind ATP.</text>
</comment>
<evidence type="ECO:0000259" key="14">
    <source>
        <dbReference type="Pfam" id="PF02463"/>
    </source>
</evidence>
<keyword evidence="7 12" id="KW-0227">DNA damage</keyword>
<dbReference type="OrthoDB" id="9803889at2"/>
<dbReference type="HAMAP" id="MF_00365">
    <property type="entry name" value="RecF"/>
    <property type="match status" value="1"/>
</dbReference>
<dbReference type="NCBIfam" id="TIGR00611">
    <property type="entry name" value="recf"/>
    <property type="match status" value="1"/>
</dbReference>
<keyword evidence="11 12" id="KW-0742">SOS response</keyword>
<keyword evidence="5 12" id="KW-0235">DNA replication</keyword>
<dbReference type="GO" id="GO:0009432">
    <property type="term" value="P:SOS response"/>
    <property type="evidence" value="ECO:0007669"/>
    <property type="project" value="UniProtKB-UniRule"/>
</dbReference>
<dbReference type="InterPro" id="IPR042174">
    <property type="entry name" value="RecF_2"/>
</dbReference>
<dbReference type="Pfam" id="PF02463">
    <property type="entry name" value="SMC_N"/>
    <property type="match status" value="1"/>
</dbReference>
<evidence type="ECO:0000256" key="2">
    <source>
        <dbReference type="ARBA" id="ARBA00008016"/>
    </source>
</evidence>
<dbReference type="GO" id="GO:0005524">
    <property type="term" value="F:ATP binding"/>
    <property type="evidence" value="ECO:0007669"/>
    <property type="project" value="UniProtKB-UniRule"/>
</dbReference>
<reference evidence="15 16" key="1">
    <citation type="submission" date="2016-10" db="EMBL/GenBank/DDBJ databases">
        <authorList>
            <person name="de Groot N.N."/>
        </authorList>
    </citation>
    <scope>NUCLEOTIDE SEQUENCE [LARGE SCALE GENOMIC DNA]</scope>
    <source>
        <strain evidence="15 16">DSM 9236</strain>
    </source>
</reference>
<feature type="binding site" evidence="12">
    <location>
        <begin position="30"/>
        <end position="37"/>
    </location>
    <ligand>
        <name>ATP</name>
        <dbReference type="ChEBI" id="CHEBI:30616"/>
    </ligand>
</feature>
<keyword evidence="6 12" id="KW-0547">Nucleotide-binding</keyword>
<dbReference type="InterPro" id="IPR027417">
    <property type="entry name" value="P-loop_NTPase"/>
</dbReference>
<dbReference type="PROSITE" id="PS00617">
    <property type="entry name" value="RECF_1"/>
    <property type="match status" value="1"/>
</dbReference>
<sequence>MRINRLQLVNFRNYDHCTVSFDKMVTVFYGKNGQGKTNILESIFYSAFGLSHRTNKEDEMVKFLSDGMAVHLDFSKEDEIHSIRMKRYNDQGRWHKEIKIDGKKATAKDHYSFFNAVMFSPEDLQIIKGDPGLRRRFMDMEISQTDPLYYELLVRYRRLLKQRNSLLKGIRDKNQPQEQLAPWDEEISDVGSQILIKRLDNLIKLKEISIPVFNILSDRTDTLEMKYEMKGNDGAVFYPEKESAADIKEFYIKSIRERIFKDIMQGNTGIGVHRDDLKTYINNADSRAFASQGQQRCCALALKLSQIEYVKKISGEYPVLLLDDVMSELDHHRRNQLVSFINDKVQTIITVNDKTLIPDLGSNQYFKVEKGSIKKS</sequence>
<comment type="subcellular location">
    <subcellularLocation>
        <location evidence="1 12 13">Cytoplasm</location>
    </subcellularLocation>
</comment>
<comment type="similarity">
    <text evidence="2 12 13">Belongs to the RecF family.</text>
</comment>
<dbReference type="GO" id="GO:0005737">
    <property type="term" value="C:cytoplasm"/>
    <property type="evidence" value="ECO:0007669"/>
    <property type="project" value="UniProtKB-SubCell"/>
</dbReference>
<protein>
    <recommendedName>
        <fullName evidence="3 12">DNA replication and repair protein RecF</fullName>
    </recommendedName>
</protein>
<keyword evidence="10 12" id="KW-0234">DNA repair</keyword>
<evidence type="ECO:0000256" key="7">
    <source>
        <dbReference type="ARBA" id="ARBA00022763"/>
    </source>
</evidence>
<evidence type="ECO:0000256" key="1">
    <source>
        <dbReference type="ARBA" id="ARBA00004496"/>
    </source>
</evidence>
<dbReference type="Gene3D" id="3.40.50.300">
    <property type="entry name" value="P-loop containing nucleotide triphosphate hydrolases"/>
    <property type="match status" value="1"/>
</dbReference>
<dbReference type="InterPro" id="IPR018078">
    <property type="entry name" value="DNA-binding_RecF_CS"/>
</dbReference>
<dbReference type="InterPro" id="IPR003395">
    <property type="entry name" value="RecF/RecN/SMC_N"/>
</dbReference>
<keyword evidence="9 12" id="KW-0238">DNA-binding</keyword>
<evidence type="ECO:0000256" key="10">
    <source>
        <dbReference type="ARBA" id="ARBA00023204"/>
    </source>
</evidence>
<evidence type="ECO:0000256" key="4">
    <source>
        <dbReference type="ARBA" id="ARBA00022490"/>
    </source>
</evidence>
<evidence type="ECO:0000256" key="6">
    <source>
        <dbReference type="ARBA" id="ARBA00022741"/>
    </source>
</evidence>
<feature type="domain" description="RecF/RecN/SMC N-terminal" evidence="14">
    <location>
        <begin position="3"/>
        <end position="357"/>
    </location>
</feature>
<dbReference type="GO" id="GO:0003697">
    <property type="term" value="F:single-stranded DNA binding"/>
    <property type="evidence" value="ECO:0007669"/>
    <property type="project" value="UniProtKB-UniRule"/>
</dbReference>
<keyword evidence="4 12" id="KW-0963">Cytoplasm</keyword>
<name>A0A1I2CVQ3_9FIRM</name>
<evidence type="ECO:0000313" key="16">
    <source>
        <dbReference type="Proteomes" id="UP000198896"/>
    </source>
</evidence>
<evidence type="ECO:0000256" key="3">
    <source>
        <dbReference type="ARBA" id="ARBA00020170"/>
    </source>
</evidence>
<gene>
    <name evidence="12" type="primary">recF</name>
    <name evidence="15" type="ORF">SAMN05216245_11512</name>
</gene>
<accession>A0A1I2CVQ3</accession>
<evidence type="ECO:0000256" key="5">
    <source>
        <dbReference type="ARBA" id="ARBA00022705"/>
    </source>
</evidence>
<evidence type="ECO:0000256" key="13">
    <source>
        <dbReference type="RuleBase" id="RU000578"/>
    </source>
</evidence>
<dbReference type="Gene3D" id="1.20.1050.90">
    <property type="entry name" value="RecF/RecN/SMC, N-terminal domain"/>
    <property type="match status" value="1"/>
</dbReference>
<dbReference type="STRING" id="1123323.SAMN05216245_11512"/>
<dbReference type="EMBL" id="FONL01000015">
    <property type="protein sequence ID" value="SFE72417.1"/>
    <property type="molecule type" value="Genomic_DNA"/>
</dbReference>
<dbReference type="PROSITE" id="PS00618">
    <property type="entry name" value="RECF_2"/>
    <property type="match status" value="1"/>
</dbReference>
<dbReference type="Proteomes" id="UP000198896">
    <property type="component" value="Unassembled WGS sequence"/>
</dbReference>
<dbReference type="InterPro" id="IPR001238">
    <property type="entry name" value="DNA-binding_RecF"/>
</dbReference>
<dbReference type="RefSeq" id="WP_093913980.1">
    <property type="nucleotide sequence ID" value="NZ_FONL01000015.1"/>
</dbReference>
<dbReference type="GO" id="GO:0006302">
    <property type="term" value="P:double-strand break repair"/>
    <property type="evidence" value="ECO:0007669"/>
    <property type="project" value="TreeGrafter"/>
</dbReference>
<evidence type="ECO:0000256" key="11">
    <source>
        <dbReference type="ARBA" id="ARBA00023236"/>
    </source>
</evidence>
<evidence type="ECO:0000313" key="15">
    <source>
        <dbReference type="EMBL" id="SFE72417.1"/>
    </source>
</evidence>
<organism evidence="15 16">
    <name type="scientific">Succiniclasticum ruminis DSM 9236</name>
    <dbReference type="NCBI Taxonomy" id="1123323"/>
    <lineage>
        <taxon>Bacteria</taxon>
        <taxon>Bacillati</taxon>
        <taxon>Bacillota</taxon>
        <taxon>Negativicutes</taxon>
        <taxon>Acidaminococcales</taxon>
        <taxon>Acidaminococcaceae</taxon>
        <taxon>Succiniclasticum</taxon>
    </lineage>
</organism>
<proteinExistence type="inferred from homology"/>
<dbReference type="GO" id="GO:0000731">
    <property type="term" value="P:DNA synthesis involved in DNA repair"/>
    <property type="evidence" value="ECO:0007669"/>
    <property type="project" value="TreeGrafter"/>
</dbReference>
<dbReference type="AlphaFoldDB" id="A0A1I2CVQ3"/>
<evidence type="ECO:0000256" key="9">
    <source>
        <dbReference type="ARBA" id="ARBA00023125"/>
    </source>
</evidence>
<dbReference type="SUPFAM" id="SSF52540">
    <property type="entry name" value="P-loop containing nucleoside triphosphate hydrolases"/>
    <property type="match status" value="1"/>
</dbReference>
<dbReference type="PANTHER" id="PTHR32182:SF0">
    <property type="entry name" value="DNA REPLICATION AND REPAIR PROTEIN RECF"/>
    <property type="match status" value="1"/>
</dbReference>
<dbReference type="GO" id="GO:0006260">
    <property type="term" value="P:DNA replication"/>
    <property type="evidence" value="ECO:0007669"/>
    <property type="project" value="UniProtKB-UniRule"/>
</dbReference>
<keyword evidence="8 12" id="KW-0067">ATP-binding</keyword>
<keyword evidence="16" id="KW-1185">Reference proteome</keyword>